<evidence type="ECO:0000256" key="1">
    <source>
        <dbReference type="SAM" id="SignalP"/>
    </source>
</evidence>
<dbReference type="InterPro" id="IPR024302">
    <property type="entry name" value="SusD-like"/>
</dbReference>
<reference evidence="2 3" key="1">
    <citation type="submission" date="2018-09" db="EMBL/GenBank/DDBJ databases">
        <title>Genome sequencing of strain 6GH32-13.</title>
        <authorList>
            <person name="Weon H.-Y."/>
            <person name="Heo J."/>
            <person name="Kwon S.-W."/>
        </authorList>
    </citation>
    <scope>NUCLEOTIDE SEQUENCE [LARGE SCALE GENOMIC DNA]</scope>
    <source>
        <strain evidence="2 3">5GH32-13</strain>
    </source>
</reference>
<gene>
    <name evidence="2" type="ORF">D3H65_19115</name>
</gene>
<sequence length="636" mass="70890">MKKLTIKSGLLLSAIALLASCKKFEDINMSPKDASADQVQVEYFLNNSITSAQMDPHIAERVFVLYWKTTSHQHLSGGISSGTPDDGWSTDYYRYISEWLNHANTAIQVADEKIAANNIKPYTGNLKQAARIWRAYLMSELSDNFGPMPLNGFQGVNPQFSSVKDVYYFLLDELKDASSKLDLTVVNAAGLEKLDPAFGYNWDKWKRYANSMRLRLAMRLSEVDAAKAKAEFEAAVTGNLITTMDHAFQVQEKPGWDALTGVMSREWNAQILSTTMENILAGLGGIKSADQLPASLLPMIKPANYAGLKLTDHFSTMNNEPYAGYWLDGLPNTIDPRAYKAFILAGDFTNPDFAKYPSYDQPSWETTKRDLMSATNTVVRSLEGKFTWNGSNGGDWGVKGTRNQWRGWPGAAPRLSMKFRGSTAKRIFFAPWETYFLIAEAAVRGWTVPTTGKDAYETGIQLNLDYWGVGNFGTAYKASTDFGRTGTSVSWNHVTEPGATYNVDYVDGYTNTPGTAAIAYPVNSLYKNGAVRNDLLTKIITQKYIAQLPWTPLEGWNDFRRLGLPFIENPTIENPLPNLPDLTSGNYMTSNVKFFPQRLAYPSSLKNTNSKGYAQALEFLGGADNVRTPLWWAKKN</sequence>
<name>A0A3B7MNB3_9BACT</name>
<evidence type="ECO:0000313" key="3">
    <source>
        <dbReference type="Proteomes" id="UP000263900"/>
    </source>
</evidence>
<dbReference type="RefSeq" id="WP_119051841.1">
    <property type="nucleotide sequence ID" value="NZ_CP032157.1"/>
</dbReference>
<organism evidence="2 3">
    <name type="scientific">Paraflavitalea soli</name>
    <dbReference type="NCBI Taxonomy" id="2315862"/>
    <lineage>
        <taxon>Bacteria</taxon>
        <taxon>Pseudomonadati</taxon>
        <taxon>Bacteroidota</taxon>
        <taxon>Chitinophagia</taxon>
        <taxon>Chitinophagales</taxon>
        <taxon>Chitinophagaceae</taxon>
        <taxon>Paraflavitalea</taxon>
    </lineage>
</organism>
<accession>A0A3B7MNB3</accession>
<keyword evidence="3" id="KW-1185">Reference proteome</keyword>
<feature type="signal peptide" evidence="1">
    <location>
        <begin position="1"/>
        <end position="19"/>
    </location>
</feature>
<dbReference type="Pfam" id="PF12741">
    <property type="entry name" value="SusD-like"/>
    <property type="match status" value="2"/>
</dbReference>
<dbReference type="InterPro" id="IPR011990">
    <property type="entry name" value="TPR-like_helical_dom_sf"/>
</dbReference>
<proteinExistence type="predicted"/>
<dbReference type="SUPFAM" id="SSF48452">
    <property type="entry name" value="TPR-like"/>
    <property type="match status" value="1"/>
</dbReference>
<keyword evidence="2" id="KW-0449">Lipoprotein</keyword>
<dbReference type="Gene3D" id="1.25.40.390">
    <property type="match status" value="2"/>
</dbReference>
<dbReference type="KEGG" id="pseg:D3H65_19115"/>
<dbReference type="EMBL" id="CP032157">
    <property type="protein sequence ID" value="AXY75962.1"/>
    <property type="molecule type" value="Genomic_DNA"/>
</dbReference>
<dbReference type="AlphaFoldDB" id="A0A3B7MNB3"/>
<dbReference type="PROSITE" id="PS51257">
    <property type="entry name" value="PROKAR_LIPOPROTEIN"/>
    <property type="match status" value="1"/>
</dbReference>
<protein>
    <submittedName>
        <fullName evidence="2">SusD/RagB family nutrient-binding outer membrane lipoprotein</fullName>
    </submittedName>
</protein>
<dbReference type="OrthoDB" id="9766256at2"/>
<dbReference type="Proteomes" id="UP000263900">
    <property type="component" value="Chromosome"/>
</dbReference>
<evidence type="ECO:0000313" key="2">
    <source>
        <dbReference type="EMBL" id="AXY75962.1"/>
    </source>
</evidence>
<feature type="chain" id="PRO_5017745941" evidence="1">
    <location>
        <begin position="20"/>
        <end position="636"/>
    </location>
</feature>
<keyword evidence="1" id="KW-0732">Signal</keyword>